<accession>A0A1W0E5R3</accession>
<feature type="transmembrane region" description="Helical" evidence="1">
    <location>
        <begin position="112"/>
        <end position="134"/>
    </location>
</feature>
<reference evidence="2 3" key="1">
    <citation type="journal article" date="2017" name="Environ. Microbiol.">
        <title>Decay of the glycolytic pathway and adaptation to intranuclear parasitism within Enterocytozoonidae microsporidia.</title>
        <authorList>
            <person name="Wiredu Boakye D."/>
            <person name="Jaroenlak P."/>
            <person name="Prachumwat A."/>
            <person name="Williams T.A."/>
            <person name="Bateman K.S."/>
            <person name="Itsathitphaisarn O."/>
            <person name="Sritunyalucksana K."/>
            <person name="Paszkiewicz K.H."/>
            <person name="Moore K.A."/>
            <person name="Stentiford G.D."/>
            <person name="Williams B.A."/>
        </authorList>
    </citation>
    <scope>NUCLEOTIDE SEQUENCE [LARGE SCALE GENOMIC DNA]</scope>
    <source>
        <strain evidence="2 3">TH1</strain>
    </source>
</reference>
<keyword evidence="1" id="KW-0812">Transmembrane</keyword>
<evidence type="ECO:0000313" key="3">
    <source>
        <dbReference type="Proteomes" id="UP000192758"/>
    </source>
</evidence>
<dbReference type="VEuPathDB" id="MicrosporidiaDB:EHP00_98"/>
<name>A0A1W0E5R3_9MICR</name>
<dbReference type="AlphaFoldDB" id="A0A1W0E5R3"/>
<proteinExistence type="predicted"/>
<keyword evidence="1" id="KW-1133">Transmembrane helix</keyword>
<evidence type="ECO:0000313" key="2">
    <source>
        <dbReference type="EMBL" id="OQS54593.1"/>
    </source>
</evidence>
<evidence type="ECO:0000256" key="1">
    <source>
        <dbReference type="SAM" id="Phobius"/>
    </source>
</evidence>
<dbReference type="EMBL" id="MNPJ01000019">
    <property type="protein sequence ID" value="OQS54593.1"/>
    <property type="molecule type" value="Genomic_DNA"/>
</dbReference>
<sequence>MKNIFIKLLILIQICYNIKKQMTSKAKYKRYYEKHLRNFLIMVKLISFLNNFFYISENIFYLCGFILCFYNLKRSRIVKWVVKKVQKEHPNIYAKSALARSHISSKSKAIEYFFAILYLILCYRFFGFLSYAFFNLHMFNKKYQELFYKNFRTNK</sequence>
<keyword evidence="1" id="KW-0472">Membrane</keyword>
<keyword evidence="3" id="KW-1185">Reference proteome</keyword>
<organism evidence="2 3">
    <name type="scientific">Ecytonucleospora hepatopenaei</name>
    <dbReference type="NCBI Taxonomy" id="646526"/>
    <lineage>
        <taxon>Eukaryota</taxon>
        <taxon>Fungi</taxon>
        <taxon>Fungi incertae sedis</taxon>
        <taxon>Microsporidia</taxon>
        <taxon>Enterocytozoonidae</taxon>
        <taxon>Ecytonucleospora</taxon>
    </lineage>
</organism>
<comment type="caution">
    <text evidence="2">The sequence shown here is derived from an EMBL/GenBank/DDBJ whole genome shotgun (WGS) entry which is preliminary data.</text>
</comment>
<gene>
    <name evidence="2" type="ORF">EHP00_98</name>
</gene>
<feature type="transmembrane region" description="Helical" evidence="1">
    <location>
        <begin position="41"/>
        <end position="70"/>
    </location>
</feature>
<dbReference type="Proteomes" id="UP000192758">
    <property type="component" value="Unassembled WGS sequence"/>
</dbReference>
<protein>
    <submittedName>
        <fullName evidence="2">Uncharacterized protein</fullName>
    </submittedName>
</protein>